<organism evidence="2">
    <name type="scientific">Sipha flava</name>
    <name type="common">yellow sugarcane aphid</name>
    <dbReference type="NCBI Taxonomy" id="143950"/>
    <lineage>
        <taxon>Eukaryota</taxon>
        <taxon>Metazoa</taxon>
        <taxon>Ecdysozoa</taxon>
        <taxon>Arthropoda</taxon>
        <taxon>Hexapoda</taxon>
        <taxon>Insecta</taxon>
        <taxon>Pterygota</taxon>
        <taxon>Neoptera</taxon>
        <taxon>Paraneoptera</taxon>
        <taxon>Hemiptera</taxon>
        <taxon>Sternorrhyncha</taxon>
        <taxon>Aphidomorpha</taxon>
        <taxon>Aphidoidea</taxon>
        <taxon>Aphididae</taxon>
        <taxon>Sipha</taxon>
    </lineage>
</organism>
<feature type="compositionally biased region" description="Polar residues" evidence="1">
    <location>
        <begin position="96"/>
        <end position="107"/>
    </location>
</feature>
<gene>
    <name evidence="2" type="ORF">g.113800</name>
</gene>
<sequence>MASCRHRARRGCTRNAARTYRLHSAYARTAGLGHQHRGAVEKVHLGRSGVHSVLPTRRCSRHMRQPPRPVDDFVSKRKFFLSRNNQQYFQAPVTGNDPSQKTTNTPGSCGCRVYNPHMRNGPPRGELETSTTGHS</sequence>
<dbReference type="EMBL" id="GGMS01015363">
    <property type="protein sequence ID" value="MBY84566.1"/>
    <property type="molecule type" value="Transcribed_RNA"/>
</dbReference>
<feature type="region of interest" description="Disordered" evidence="1">
    <location>
        <begin position="88"/>
        <end position="135"/>
    </location>
</feature>
<accession>A0A2S2R3H1</accession>
<proteinExistence type="predicted"/>
<reference evidence="2" key="1">
    <citation type="submission" date="2018-04" db="EMBL/GenBank/DDBJ databases">
        <title>Transcriptome assembly of Sipha flava.</title>
        <authorList>
            <person name="Scully E.D."/>
            <person name="Geib S.M."/>
            <person name="Palmer N.A."/>
            <person name="Koch K."/>
            <person name="Bradshaw J."/>
            <person name="Heng-Moss T."/>
            <person name="Sarath G."/>
        </authorList>
    </citation>
    <scope>NUCLEOTIDE SEQUENCE</scope>
</reference>
<name>A0A2S2R3H1_9HEMI</name>
<dbReference type="AlphaFoldDB" id="A0A2S2R3H1"/>
<evidence type="ECO:0000313" key="2">
    <source>
        <dbReference type="EMBL" id="MBY84566.1"/>
    </source>
</evidence>
<evidence type="ECO:0000256" key="1">
    <source>
        <dbReference type="SAM" id="MobiDB-lite"/>
    </source>
</evidence>
<protein>
    <submittedName>
        <fullName evidence="2">Uncharacterized protein</fullName>
    </submittedName>
</protein>